<reference evidence="5 6" key="1">
    <citation type="submission" date="2018-08" db="EMBL/GenBank/DDBJ databases">
        <title>A genome reference for cultivated species of the human gut microbiota.</title>
        <authorList>
            <person name="Zou Y."/>
            <person name="Xue W."/>
            <person name="Luo G."/>
        </authorList>
    </citation>
    <scope>NUCLEOTIDE SEQUENCE [LARGE SCALE GENOMIC DNA]</scope>
    <source>
        <strain evidence="5 6">TM09-12</strain>
    </source>
</reference>
<evidence type="ECO:0000256" key="1">
    <source>
        <dbReference type="ARBA" id="ARBA00023015"/>
    </source>
</evidence>
<dbReference type="InterPro" id="IPR050679">
    <property type="entry name" value="Bact_HTH_transcr_reg"/>
</dbReference>
<gene>
    <name evidence="5" type="ORF">DXD79_25765</name>
</gene>
<evidence type="ECO:0000313" key="6">
    <source>
        <dbReference type="Proteomes" id="UP000263014"/>
    </source>
</evidence>
<organism evidence="5 6">
    <name type="scientific">Hungatella hathewayi</name>
    <dbReference type="NCBI Taxonomy" id="154046"/>
    <lineage>
        <taxon>Bacteria</taxon>
        <taxon>Bacillati</taxon>
        <taxon>Bacillota</taxon>
        <taxon>Clostridia</taxon>
        <taxon>Lachnospirales</taxon>
        <taxon>Lachnospiraceae</taxon>
        <taxon>Hungatella</taxon>
    </lineage>
</organism>
<dbReference type="SMART" id="SM00345">
    <property type="entry name" value="HTH_GNTR"/>
    <property type="match status" value="2"/>
</dbReference>
<evidence type="ECO:0000256" key="3">
    <source>
        <dbReference type="ARBA" id="ARBA00023163"/>
    </source>
</evidence>
<keyword evidence="2" id="KW-0238">DNA-binding</keyword>
<comment type="caution">
    <text evidence="5">The sequence shown here is derived from an EMBL/GenBank/DDBJ whole genome shotgun (WGS) entry which is preliminary data.</text>
</comment>
<sequence length="507" mass="58416">MVCDKIFSVFYQQKGCPMDRDSRLYRYIYEFYVTRIQSGYYIKGDAIPSIHEISETFGVSDKTTRRMLRQLKEDGFISSGSGRSSVVIKDFSNEDHADFCRTYYLAHKDAALELQCLRRSFLSSILFPAFCRLPADQREQLSQYLSRVRRWDFRAFIDFFCTVLDSLGNPLLASLFTESTMFGHLSDLYMMTDASYSDFYFDRLANYMEDLLTCHAAEDFGGIKRQLDQISQLRAEKLRKNLEASYARTGQPVPIPVPFRWYITMGRIEHRSFTAQILLYRILCRQYQPGEFLPSVSQLAEEFSVAEITIRRSLSLLVSFNAVKTLNGKGTMALDIVNQQAMQLPQSEECRKELLLSLEAFQVLALTAGSISSVFFPGIPADTLAFYAEQMRECVHQEDCYRHYKTCFDLFYAMGNSALSEVCSQLMWQTLWPISCRSLWLTPGETASIMKVLLRSLEERDAKLFSRAAGRLFLRTFQTVRKGLIEGGVKEAAHVAWIEETEEWPPE</sequence>
<accession>A0A374P0G1</accession>
<proteinExistence type="predicted"/>
<evidence type="ECO:0000313" key="5">
    <source>
        <dbReference type="EMBL" id="RGI98454.1"/>
    </source>
</evidence>
<dbReference type="PANTHER" id="PTHR44846:SF1">
    <property type="entry name" value="MANNOSYL-D-GLYCERATE TRANSPORT_METABOLISM SYSTEM REPRESSOR MNGR-RELATED"/>
    <property type="match status" value="1"/>
</dbReference>
<dbReference type="AlphaFoldDB" id="A0A374P0G1"/>
<dbReference type="GO" id="GO:0003700">
    <property type="term" value="F:DNA-binding transcription factor activity"/>
    <property type="evidence" value="ECO:0007669"/>
    <property type="project" value="InterPro"/>
</dbReference>
<dbReference type="InterPro" id="IPR000524">
    <property type="entry name" value="Tscrpt_reg_HTH_GntR"/>
</dbReference>
<feature type="domain" description="HTH gntR-type" evidence="4">
    <location>
        <begin position="22"/>
        <end position="90"/>
    </location>
</feature>
<dbReference type="Pfam" id="PF00392">
    <property type="entry name" value="GntR"/>
    <property type="match status" value="2"/>
</dbReference>
<dbReference type="EMBL" id="QSON01000016">
    <property type="protein sequence ID" value="RGI98454.1"/>
    <property type="molecule type" value="Genomic_DNA"/>
</dbReference>
<dbReference type="SUPFAM" id="SSF46785">
    <property type="entry name" value="Winged helix' DNA-binding domain"/>
    <property type="match status" value="2"/>
</dbReference>
<dbReference type="InterPro" id="IPR036390">
    <property type="entry name" value="WH_DNA-bd_sf"/>
</dbReference>
<name>A0A374P0G1_9FIRM</name>
<dbReference type="PROSITE" id="PS50949">
    <property type="entry name" value="HTH_GNTR"/>
    <property type="match status" value="2"/>
</dbReference>
<feature type="domain" description="HTH gntR-type" evidence="4">
    <location>
        <begin position="268"/>
        <end position="336"/>
    </location>
</feature>
<dbReference type="Proteomes" id="UP000263014">
    <property type="component" value="Unassembled WGS sequence"/>
</dbReference>
<dbReference type="Gene3D" id="1.10.10.10">
    <property type="entry name" value="Winged helix-like DNA-binding domain superfamily/Winged helix DNA-binding domain"/>
    <property type="match status" value="2"/>
</dbReference>
<dbReference type="GO" id="GO:0045892">
    <property type="term" value="P:negative regulation of DNA-templated transcription"/>
    <property type="evidence" value="ECO:0007669"/>
    <property type="project" value="TreeGrafter"/>
</dbReference>
<dbReference type="PANTHER" id="PTHR44846">
    <property type="entry name" value="MANNOSYL-D-GLYCERATE TRANSPORT/METABOLISM SYSTEM REPRESSOR MNGR-RELATED"/>
    <property type="match status" value="1"/>
</dbReference>
<evidence type="ECO:0000259" key="4">
    <source>
        <dbReference type="PROSITE" id="PS50949"/>
    </source>
</evidence>
<dbReference type="InterPro" id="IPR036388">
    <property type="entry name" value="WH-like_DNA-bd_sf"/>
</dbReference>
<protein>
    <submittedName>
        <fullName evidence="5">GntR family transcriptional regulator</fullName>
    </submittedName>
</protein>
<keyword evidence="3" id="KW-0804">Transcription</keyword>
<keyword evidence="1" id="KW-0805">Transcription regulation</keyword>
<evidence type="ECO:0000256" key="2">
    <source>
        <dbReference type="ARBA" id="ARBA00023125"/>
    </source>
</evidence>
<dbReference type="GO" id="GO:0003677">
    <property type="term" value="F:DNA binding"/>
    <property type="evidence" value="ECO:0007669"/>
    <property type="project" value="UniProtKB-KW"/>
</dbReference>